<dbReference type="Pfam" id="PF22624">
    <property type="entry name" value="AASDHPPT_N"/>
    <property type="match status" value="1"/>
</dbReference>
<protein>
    <submittedName>
        <fullName evidence="5">4'-phosphopantetheinyl transferase superfamily protein</fullName>
    </submittedName>
</protein>
<organism evidence="5 6">
    <name type="scientific">Eubacterium segne</name>
    <dbReference type="NCBI Taxonomy" id="2763045"/>
    <lineage>
        <taxon>Bacteria</taxon>
        <taxon>Bacillati</taxon>
        <taxon>Bacillota</taxon>
        <taxon>Clostridia</taxon>
        <taxon>Eubacteriales</taxon>
        <taxon>Eubacteriaceae</taxon>
        <taxon>Eubacterium</taxon>
    </lineage>
</organism>
<sequence length="212" mass="25005">MDIYYFNITPLRNKFIFERNLSKVSKKRQEKIARLKRNDDKLRCLGAGLLIEFIKEKYNINDEIVIDKFGKPHFLRTKDSFNISHSGNYVVIAVSRFNIGIDIQRMENNNQLVAERNFHQNECTYINEGEDENVKTQRFYEVWTVKEAYLKNVGIGLRKPLNSFEVNFAEGKAKIMDNPGYEILQMKLDERYIMSVCADIRDKELNIEEVAF</sequence>
<dbReference type="InterPro" id="IPR037143">
    <property type="entry name" value="4-PPantetheinyl_Trfase_dom_sf"/>
</dbReference>
<dbReference type="InterPro" id="IPR008278">
    <property type="entry name" value="4-PPantetheinyl_Trfase_dom"/>
</dbReference>
<dbReference type="EMBL" id="JACOOZ010000002">
    <property type="protein sequence ID" value="MBC5667221.1"/>
    <property type="molecule type" value="Genomic_DNA"/>
</dbReference>
<dbReference type="PANTHER" id="PTHR12215:SF10">
    <property type="entry name" value="L-AMINOADIPATE-SEMIALDEHYDE DEHYDROGENASE-PHOSPHOPANTETHEINYL TRANSFERASE"/>
    <property type="match status" value="1"/>
</dbReference>
<dbReference type="RefSeq" id="WP_186840035.1">
    <property type="nucleotide sequence ID" value="NZ_JACOOZ010000002.1"/>
</dbReference>
<evidence type="ECO:0000256" key="1">
    <source>
        <dbReference type="ARBA" id="ARBA00010990"/>
    </source>
</evidence>
<gene>
    <name evidence="5" type="ORF">H8S00_04380</name>
</gene>
<dbReference type="Pfam" id="PF01648">
    <property type="entry name" value="ACPS"/>
    <property type="match status" value="1"/>
</dbReference>
<dbReference type="GO" id="GO:0016740">
    <property type="term" value="F:transferase activity"/>
    <property type="evidence" value="ECO:0007669"/>
    <property type="project" value="UniProtKB-KW"/>
</dbReference>
<dbReference type="Proteomes" id="UP000597877">
    <property type="component" value="Unassembled WGS sequence"/>
</dbReference>
<dbReference type="Gene3D" id="3.90.470.20">
    <property type="entry name" value="4'-phosphopantetheinyl transferase domain"/>
    <property type="match status" value="2"/>
</dbReference>
<evidence type="ECO:0000259" key="4">
    <source>
        <dbReference type="Pfam" id="PF22624"/>
    </source>
</evidence>
<evidence type="ECO:0000313" key="5">
    <source>
        <dbReference type="EMBL" id="MBC5667221.1"/>
    </source>
</evidence>
<feature type="domain" description="4'-phosphopantetheinyl transferase" evidence="3">
    <location>
        <begin position="99"/>
        <end position="177"/>
    </location>
</feature>
<dbReference type="InterPro" id="IPR050559">
    <property type="entry name" value="P-Pant_transferase_sf"/>
</dbReference>
<comment type="similarity">
    <text evidence="1">Belongs to the P-Pant transferase superfamily. Gsp/Sfp/HetI/AcpT family.</text>
</comment>
<name>A0ABR7F0Y4_9FIRM</name>
<feature type="domain" description="4'-phosphopantetheinyl transferase N-terminal" evidence="4">
    <location>
        <begin position="17"/>
        <end position="94"/>
    </location>
</feature>
<reference evidence="5 6" key="1">
    <citation type="submission" date="2020-08" db="EMBL/GenBank/DDBJ databases">
        <title>Genome public.</title>
        <authorList>
            <person name="Liu C."/>
            <person name="Sun Q."/>
        </authorList>
    </citation>
    <scope>NUCLEOTIDE SEQUENCE [LARGE SCALE GENOMIC DNA]</scope>
    <source>
        <strain evidence="5 6">BX4</strain>
    </source>
</reference>
<dbReference type="SUPFAM" id="SSF56214">
    <property type="entry name" value="4'-phosphopantetheinyl transferase"/>
    <property type="match status" value="2"/>
</dbReference>
<accession>A0ABR7F0Y4</accession>
<evidence type="ECO:0000259" key="3">
    <source>
        <dbReference type="Pfam" id="PF01648"/>
    </source>
</evidence>
<dbReference type="PANTHER" id="PTHR12215">
    <property type="entry name" value="PHOSPHOPANTETHEINE TRANSFERASE"/>
    <property type="match status" value="1"/>
</dbReference>
<evidence type="ECO:0000256" key="2">
    <source>
        <dbReference type="ARBA" id="ARBA00022679"/>
    </source>
</evidence>
<dbReference type="InterPro" id="IPR055066">
    <property type="entry name" value="AASDHPPT_N"/>
</dbReference>
<keyword evidence="2 5" id="KW-0808">Transferase</keyword>
<comment type="caution">
    <text evidence="5">The sequence shown here is derived from an EMBL/GenBank/DDBJ whole genome shotgun (WGS) entry which is preliminary data.</text>
</comment>
<evidence type="ECO:0000313" key="6">
    <source>
        <dbReference type="Proteomes" id="UP000597877"/>
    </source>
</evidence>
<proteinExistence type="inferred from homology"/>
<keyword evidence="6" id="KW-1185">Reference proteome</keyword>